<accession>A0ABU7JZ55</accession>
<proteinExistence type="predicted"/>
<dbReference type="InterPro" id="IPR008731">
    <property type="entry name" value="PTS_EIN"/>
</dbReference>
<dbReference type="Proteomes" id="UP001331936">
    <property type="component" value="Unassembled WGS sequence"/>
</dbReference>
<evidence type="ECO:0000313" key="2">
    <source>
        <dbReference type="EMBL" id="MEE2035286.1"/>
    </source>
</evidence>
<feature type="domain" description="Phosphotransferase system enzyme I N-terminal" evidence="1">
    <location>
        <begin position="9"/>
        <end position="66"/>
    </location>
</feature>
<evidence type="ECO:0000313" key="3">
    <source>
        <dbReference type="Proteomes" id="UP001331936"/>
    </source>
</evidence>
<name>A0ABU7JZ55_9NOCA</name>
<keyword evidence="3" id="KW-1185">Reference proteome</keyword>
<reference evidence="2 3" key="1">
    <citation type="submission" date="2023-08" db="EMBL/GenBank/DDBJ databases">
        <authorList>
            <person name="Girao M."/>
            <person name="Carvalho M.F."/>
        </authorList>
    </citation>
    <scope>NUCLEOTIDE SEQUENCE [LARGE SCALE GENOMIC DNA]</scope>
    <source>
        <strain evidence="2 3">CC-R104</strain>
    </source>
</reference>
<organism evidence="2 3">
    <name type="scientific">Rhodococcus chondri</name>
    <dbReference type="NCBI Taxonomy" id="3065941"/>
    <lineage>
        <taxon>Bacteria</taxon>
        <taxon>Bacillati</taxon>
        <taxon>Actinomycetota</taxon>
        <taxon>Actinomycetes</taxon>
        <taxon>Mycobacteriales</taxon>
        <taxon>Nocardiaceae</taxon>
        <taxon>Rhodococcus</taxon>
    </lineage>
</organism>
<dbReference type="Pfam" id="PF05524">
    <property type="entry name" value="PEP-utilisers_N"/>
    <property type="match status" value="1"/>
</dbReference>
<dbReference type="RefSeq" id="WP_330154618.1">
    <property type="nucleotide sequence ID" value="NZ_JAUZMZ010000272.1"/>
</dbReference>
<feature type="non-terminal residue" evidence="2">
    <location>
        <position position="67"/>
    </location>
</feature>
<gene>
    <name evidence="2" type="ORF">Q8814_24800</name>
</gene>
<protein>
    <submittedName>
        <fullName evidence="2">Phosphoenolpyruvate-utilizing N-terminal domain-containing protein</fullName>
    </submittedName>
</protein>
<comment type="caution">
    <text evidence="2">The sequence shown here is derived from an EMBL/GenBank/DDBJ whole genome shotgun (WGS) entry which is preliminary data.</text>
</comment>
<sequence length="67" mass="6952">MNKAAHVLHGTPVVPGVGYGPVIRPTPRCEIVTSSATTIPDTAREAEVGRFEAAAAAVADRLRARAT</sequence>
<dbReference type="EMBL" id="JAUZMZ010000272">
    <property type="protein sequence ID" value="MEE2035286.1"/>
    <property type="molecule type" value="Genomic_DNA"/>
</dbReference>
<evidence type="ECO:0000259" key="1">
    <source>
        <dbReference type="Pfam" id="PF05524"/>
    </source>
</evidence>